<proteinExistence type="inferred from homology"/>
<protein>
    <recommendedName>
        <fullName evidence="6 19">Phosphatidylcholine synthase</fullName>
        <shortName evidence="19">PC synthase</shortName>
        <shortName evidence="19">PCS</shortName>
        <ecNumber evidence="5 19">2.7.8.24</ecNumber>
    </recommendedName>
    <alternativeName>
        <fullName evidence="18 19">CDP-diglyceride-choline O-phosphatidyltransferase</fullName>
    </alternativeName>
</protein>
<evidence type="ECO:0000256" key="4">
    <source>
        <dbReference type="ARBA" id="ARBA00010441"/>
    </source>
</evidence>
<dbReference type="GO" id="GO:0008654">
    <property type="term" value="P:phospholipid biosynthetic process"/>
    <property type="evidence" value="ECO:0007669"/>
    <property type="project" value="UniProtKB-KW"/>
</dbReference>
<keyword evidence="7 19" id="KW-1003">Cell membrane</keyword>
<evidence type="ECO:0000313" key="22">
    <source>
        <dbReference type="Proteomes" id="UP000017819"/>
    </source>
</evidence>
<keyword evidence="10 19" id="KW-0808">Transferase</keyword>
<comment type="cofactor">
    <cofactor evidence="2 19">
        <name>Mn(2+)</name>
        <dbReference type="ChEBI" id="CHEBI:29035"/>
    </cofactor>
</comment>
<dbReference type="GO" id="GO:0050520">
    <property type="term" value="F:phosphatidylcholine synthase activity"/>
    <property type="evidence" value="ECO:0007669"/>
    <property type="project" value="UniProtKB-EC"/>
</dbReference>
<dbReference type="STRING" id="631454.N177_0809"/>
<dbReference type="Gene3D" id="1.20.120.1760">
    <property type="match status" value="1"/>
</dbReference>
<evidence type="ECO:0000256" key="6">
    <source>
        <dbReference type="ARBA" id="ARBA00015623"/>
    </source>
</evidence>
<dbReference type="InterPro" id="IPR026027">
    <property type="entry name" value="PcS"/>
</dbReference>
<evidence type="ECO:0000256" key="13">
    <source>
        <dbReference type="ARBA" id="ARBA00023098"/>
    </source>
</evidence>
<sequence length="234" mass="25528">MSEVNIKTQRSAGLAVHALTASGVFWALLALLAAGQGDFASMFAWLGVALVVDGIDGPLARRFDVGVHLPNWDGVVLDLVVDYLTYVFIPAYAAFVAGLFPYGFGLLGAGIMCLSSAFFFGYRNQKTADNYFLGFPTIWNVVVFYAFVFQWSPWVTLALTVIFAVLTFTKVTFLHPVRVVFLRPLTLAGCAAWLAAACVAVWQDLEPDAWVLWVLGAVGLYMLGISALRTVRGR</sequence>
<dbReference type="Proteomes" id="UP000017819">
    <property type="component" value="Unassembled WGS sequence"/>
</dbReference>
<evidence type="ECO:0000256" key="7">
    <source>
        <dbReference type="ARBA" id="ARBA00022475"/>
    </source>
</evidence>
<evidence type="ECO:0000256" key="14">
    <source>
        <dbReference type="ARBA" id="ARBA00023136"/>
    </source>
</evidence>
<evidence type="ECO:0000256" key="18">
    <source>
        <dbReference type="ARBA" id="ARBA00033321"/>
    </source>
</evidence>
<evidence type="ECO:0000256" key="2">
    <source>
        <dbReference type="ARBA" id="ARBA00001936"/>
    </source>
</evidence>
<evidence type="ECO:0000256" key="5">
    <source>
        <dbReference type="ARBA" id="ARBA00013195"/>
    </source>
</evidence>
<keyword evidence="14 19" id="KW-0472">Membrane</keyword>
<reference evidence="21 22" key="1">
    <citation type="journal article" date="2014" name="Genome Announc.">
        <title>Draft Genome Sequence of Lutibaculum baratangense Strain AMV1T, Isolated from a Mud Volcano in Andamans, India.</title>
        <authorList>
            <person name="Singh A."/>
            <person name="Sreenivas A."/>
            <person name="Sathyanarayana Reddy G."/>
            <person name="Pinnaka A.K."/>
            <person name="Shivaji S."/>
        </authorList>
    </citation>
    <scope>NUCLEOTIDE SEQUENCE [LARGE SCALE GENOMIC DNA]</scope>
    <source>
        <strain evidence="21 22">AMV1</strain>
    </source>
</reference>
<feature type="transmembrane region" description="Helical" evidence="20">
    <location>
        <begin position="99"/>
        <end position="119"/>
    </location>
</feature>
<dbReference type="PATRIC" id="fig|631454.5.peg.798"/>
<evidence type="ECO:0000256" key="9">
    <source>
        <dbReference type="ARBA" id="ARBA00022519"/>
    </source>
</evidence>
<keyword evidence="16 19" id="KW-0464">Manganese</keyword>
<keyword evidence="22" id="KW-1185">Reference proteome</keyword>
<evidence type="ECO:0000256" key="17">
    <source>
        <dbReference type="ARBA" id="ARBA00023264"/>
    </source>
</evidence>
<evidence type="ECO:0000256" key="8">
    <source>
        <dbReference type="ARBA" id="ARBA00022516"/>
    </source>
</evidence>
<name>V4RU17_9HYPH</name>
<keyword evidence="13 19" id="KW-0443">Lipid metabolism</keyword>
<dbReference type="eggNOG" id="COG1183">
    <property type="taxonomic scope" value="Bacteria"/>
</dbReference>
<evidence type="ECO:0000256" key="20">
    <source>
        <dbReference type="SAM" id="Phobius"/>
    </source>
</evidence>
<dbReference type="EMBL" id="AWXZ01000014">
    <property type="protein sequence ID" value="ESR26590.1"/>
    <property type="molecule type" value="Genomic_DNA"/>
</dbReference>
<keyword evidence="11 20" id="KW-0812">Transmembrane</keyword>
<dbReference type="RefSeq" id="WP_023430957.1">
    <property type="nucleotide sequence ID" value="NZ_AWXZ01000014.1"/>
</dbReference>
<evidence type="ECO:0000313" key="21">
    <source>
        <dbReference type="EMBL" id="ESR26590.1"/>
    </source>
</evidence>
<dbReference type="EC" id="2.7.8.24" evidence="5 19"/>
<evidence type="ECO:0000256" key="1">
    <source>
        <dbReference type="ARBA" id="ARBA00000958"/>
    </source>
</evidence>
<dbReference type="AlphaFoldDB" id="V4RU17"/>
<accession>V4RU17</accession>
<evidence type="ECO:0000256" key="12">
    <source>
        <dbReference type="ARBA" id="ARBA00022989"/>
    </source>
</evidence>
<dbReference type="InterPro" id="IPR043130">
    <property type="entry name" value="CDP-OH_PTrfase_TM_dom"/>
</dbReference>
<gene>
    <name evidence="21" type="ORF">N177_0809</name>
</gene>
<keyword evidence="17 19" id="KW-1208">Phospholipid metabolism</keyword>
<comment type="similarity">
    <text evidence="4 19">Belongs to the CDP-alcohol phosphatidyltransferase class-I family.</text>
</comment>
<evidence type="ECO:0000256" key="3">
    <source>
        <dbReference type="ARBA" id="ARBA00004429"/>
    </source>
</evidence>
<evidence type="ECO:0000256" key="16">
    <source>
        <dbReference type="ARBA" id="ARBA00023211"/>
    </source>
</evidence>
<comment type="function">
    <text evidence="19">Condenses choline with CDP-diglyceride to produce phosphatidylcholine and CMP.</text>
</comment>
<feature type="transmembrane region" description="Helical" evidence="20">
    <location>
        <begin position="154"/>
        <end position="173"/>
    </location>
</feature>
<evidence type="ECO:0000256" key="10">
    <source>
        <dbReference type="ARBA" id="ARBA00022679"/>
    </source>
</evidence>
<keyword evidence="12 20" id="KW-1133">Transmembrane helix</keyword>
<feature type="transmembrane region" description="Helical" evidence="20">
    <location>
        <begin position="12"/>
        <end position="33"/>
    </location>
</feature>
<keyword evidence="9 19" id="KW-0997">Cell inner membrane</keyword>
<organism evidence="21 22">
    <name type="scientific">Lutibaculum baratangense AMV1</name>
    <dbReference type="NCBI Taxonomy" id="631454"/>
    <lineage>
        <taxon>Bacteria</taxon>
        <taxon>Pseudomonadati</taxon>
        <taxon>Pseudomonadota</taxon>
        <taxon>Alphaproteobacteria</taxon>
        <taxon>Hyphomicrobiales</taxon>
        <taxon>Tepidamorphaceae</taxon>
        <taxon>Lutibaculum</taxon>
    </lineage>
</organism>
<dbReference type="OrthoDB" id="350520at2"/>
<keyword evidence="8 19" id="KW-0444">Lipid biosynthesis</keyword>
<feature type="transmembrane region" description="Helical" evidence="20">
    <location>
        <begin position="209"/>
        <end position="228"/>
    </location>
</feature>
<feature type="transmembrane region" description="Helical" evidence="20">
    <location>
        <begin position="131"/>
        <end position="148"/>
    </location>
</feature>
<evidence type="ECO:0000256" key="11">
    <source>
        <dbReference type="ARBA" id="ARBA00022692"/>
    </source>
</evidence>
<comment type="caution">
    <text evidence="21">The sequence shown here is derived from an EMBL/GenBank/DDBJ whole genome shotgun (WGS) entry which is preliminary data.</text>
</comment>
<evidence type="ECO:0000256" key="19">
    <source>
        <dbReference type="PIRNR" id="PIRNR000851"/>
    </source>
</evidence>
<feature type="transmembrane region" description="Helical" evidence="20">
    <location>
        <begin position="185"/>
        <end position="203"/>
    </location>
</feature>
<comment type="catalytic activity">
    <reaction evidence="1 19">
        <text>a CDP-1,2-diacyl-sn-glycerol + choline = a 1,2-diacyl-sn-glycero-3-phosphocholine + CMP + H(+)</text>
        <dbReference type="Rhea" id="RHEA:14597"/>
        <dbReference type="ChEBI" id="CHEBI:15354"/>
        <dbReference type="ChEBI" id="CHEBI:15378"/>
        <dbReference type="ChEBI" id="CHEBI:57643"/>
        <dbReference type="ChEBI" id="CHEBI:58332"/>
        <dbReference type="ChEBI" id="CHEBI:60377"/>
        <dbReference type="EC" id="2.7.8.24"/>
    </reaction>
</comment>
<dbReference type="PIRSF" id="PIRSF000851">
    <property type="entry name" value="PcS"/>
    <property type="match status" value="1"/>
</dbReference>
<dbReference type="GO" id="GO:0005886">
    <property type="term" value="C:plasma membrane"/>
    <property type="evidence" value="ECO:0007669"/>
    <property type="project" value="UniProtKB-SubCell"/>
</dbReference>
<evidence type="ECO:0000256" key="15">
    <source>
        <dbReference type="ARBA" id="ARBA00023209"/>
    </source>
</evidence>
<keyword evidence="15 19" id="KW-0594">Phospholipid biosynthesis</keyword>
<comment type="subcellular location">
    <subcellularLocation>
        <location evidence="3 19">Cell inner membrane</location>
        <topology evidence="3 19">Multi-pass membrane protein</topology>
    </subcellularLocation>
</comment>